<evidence type="ECO:0000313" key="1">
    <source>
        <dbReference type="EMBL" id="QOY86558.1"/>
    </source>
</evidence>
<dbReference type="AlphaFoldDB" id="A0A7S7SJC9"/>
<sequence length="286" mass="31712">MPAAGPNQRGPTCGFYALAFVMLYWYERQMQYGGDFGLSKPLEARTHNAKAPESRANIFQQGAKYVSAKTGSFYSLRHYGKHNLLTAYGSVFNAENLVKVARGNGSQYGGQFDGHVLTLTDSGDFVDKVKALIGIECPAIVPFDVGNTGDPTSTTGERAHWATIVGTYDDGADEAIHYHWGKFRYCPLADFGDSNGQLSGNMFLSFRKCEATRDKLLVRDFMTDGTIKMYQEAGFLVKAKPERVTNYEFCKPKSIDDLKSLEKLKSFYPKLSEALADDKLKAHATK</sequence>
<organism evidence="1 2">
    <name type="scientific">Paludibaculum fermentans</name>
    <dbReference type="NCBI Taxonomy" id="1473598"/>
    <lineage>
        <taxon>Bacteria</taxon>
        <taxon>Pseudomonadati</taxon>
        <taxon>Acidobacteriota</taxon>
        <taxon>Terriglobia</taxon>
        <taxon>Bryobacterales</taxon>
        <taxon>Bryobacteraceae</taxon>
        <taxon>Paludibaculum</taxon>
    </lineage>
</organism>
<accession>A0A7S7SJC9</accession>
<dbReference type="Pfam" id="PF21646">
    <property type="entry name" value="ACTMAP-like_C"/>
    <property type="match status" value="1"/>
</dbReference>
<dbReference type="EMBL" id="CP063849">
    <property type="protein sequence ID" value="QOY86558.1"/>
    <property type="molecule type" value="Genomic_DNA"/>
</dbReference>
<protein>
    <submittedName>
        <fullName evidence="1">Uncharacterized protein</fullName>
    </submittedName>
</protein>
<evidence type="ECO:0000313" key="2">
    <source>
        <dbReference type="Proteomes" id="UP000593892"/>
    </source>
</evidence>
<keyword evidence="2" id="KW-1185">Reference proteome</keyword>
<dbReference type="RefSeq" id="WP_194448227.1">
    <property type="nucleotide sequence ID" value="NZ_CP063849.1"/>
</dbReference>
<gene>
    <name evidence="1" type="ORF">IRI77_27720</name>
</gene>
<dbReference type="Proteomes" id="UP000593892">
    <property type="component" value="Chromosome"/>
</dbReference>
<reference evidence="1 2" key="1">
    <citation type="submission" date="2020-10" db="EMBL/GenBank/DDBJ databases">
        <title>Complete genome sequence of Paludibaculum fermentans P105T, a facultatively anaerobic acidobacterium capable of dissimilatory Fe(III) reduction.</title>
        <authorList>
            <person name="Dedysh S.N."/>
            <person name="Beletsky A.V."/>
            <person name="Kulichevskaya I.S."/>
            <person name="Mardanov A.V."/>
            <person name="Ravin N.V."/>
        </authorList>
    </citation>
    <scope>NUCLEOTIDE SEQUENCE [LARGE SCALE GENOMIC DNA]</scope>
    <source>
        <strain evidence="1 2">P105</strain>
    </source>
</reference>
<name>A0A7S7SJC9_PALFE</name>
<proteinExistence type="predicted"/>
<dbReference type="KEGG" id="pfer:IRI77_27720"/>